<feature type="transmembrane region" description="Helical" evidence="1">
    <location>
        <begin position="65"/>
        <end position="84"/>
    </location>
</feature>
<feature type="transmembrane region" description="Helical" evidence="1">
    <location>
        <begin position="182"/>
        <end position="205"/>
    </location>
</feature>
<protein>
    <submittedName>
        <fullName evidence="2">Uncharacterized protein</fullName>
    </submittedName>
</protein>
<dbReference type="PATRIC" id="fig|1291734.4.peg.1921"/>
<evidence type="ECO:0000256" key="1">
    <source>
        <dbReference type="SAM" id="Phobius"/>
    </source>
</evidence>
<comment type="caution">
    <text evidence="2">The sequence shown here is derived from an EMBL/GenBank/DDBJ whole genome shotgun (WGS) entry which is preliminary data.</text>
</comment>
<sequence>MAHLKSLWVFSGKLPKREYVKILTVIHGAFLIFYAGWLLLDSVARDFILLTHLNVARFREYLPHYLWLTVFALILLLVILPVNIRFFPFVQAWIAKGTFRKPNTLAAIQEIKDAYHEGYQRAPVRTEYKVNGKFTYGVFDRTPNGINGTVEQYTTQDSRVASGLDRATTDALGRGGQYMFQLILGTVFLLMFSWYLSFILGWFAIDSLEHTIDQQG</sequence>
<dbReference type="STRING" id="1291734.FD02_GL001871"/>
<reference evidence="2 3" key="1">
    <citation type="journal article" date="2015" name="Genome Announc.">
        <title>Expanding the biotechnology potential of lactobacilli through comparative genomics of 213 strains and associated genera.</title>
        <authorList>
            <person name="Sun Z."/>
            <person name="Harris H.M."/>
            <person name="McCann A."/>
            <person name="Guo C."/>
            <person name="Argimon S."/>
            <person name="Zhang W."/>
            <person name="Yang X."/>
            <person name="Jeffery I.B."/>
            <person name="Cooney J.C."/>
            <person name="Kagawa T.F."/>
            <person name="Liu W."/>
            <person name="Song Y."/>
            <person name="Salvetti E."/>
            <person name="Wrobel A."/>
            <person name="Rasinkangas P."/>
            <person name="Parkhill J."/>
            <person name="Rea M.C."/>
            <person name="O'Sullivan O."/>
            <person name="Ritari J."/>
            <person name="Douillard F.P."/>
            <person name="Paul Ross R."/>
            <person name="Yang R."/>
            <person name="Briner A.E."/>
            <person name="Felis G.E."/>
            <person name="de Vos W.M."/>
            <person name="Barrangou R."/>
            <person name="Klaenhammer T.R."/>
            <person name="Caufield P.W."/>
            <person name="Cui Y."/>
            <person name="Zhang H."/>
            <person name="O'Toole P.W."/>
        </authorList>
    </citation>
    <scope>NUCLEOTIDE SEQUENCE [LARGE SCALE GENOMIC DNA]</scope>
    <source>
        <strain evidence="2 3">JCM 17158</strain>
    </source>
</reference>
<dbReference type="RefSeq" id="WP_054723455.1">
    <property type="nucleotide sequence ID" value="NZ_AZDJ01000003.1"/>
</dbReference>
<organism evidence="2 3">
    <name type="scientific">Lacticaseibacillus nasuensis JCM 17158</name>
    <dbReference type="NCBI Taxonomy" id="1291734"/>
    <lineage>
        <taxon>Bacteria</taxon>
        <taxon>Bacillati</taxon>
        <taxon>Bacillota</taxon>
        <taxon>Bacilli</taxon>
        <taxon>Lactobacillales</taxon>
        <taxon>Lactobacillaceae</taxon>
        <taxon>Lacticaseibacillus</taxon>
    </lineage>
</organism>
<keyword evidence="1" id="KW-1133">Transmembrane helix</keyword>
<evidence type="ECO:0000313" key="3">
    <source>
        <dbReference type="Proteomes" id="UP000051804"/>
    </source>
</evidence>
<accession>A0A0R1K061</accession>
<gene>
    <name evidence="2" type="ORF">FD02_GL001871</name>
</gene>
<name>A0A0R1K061_9LACO</name>
<dbReference type="AlphaFoldDB" id="A0A0R1K061"/>
<feature type="transmembrane region" description="Helical" evidence="1">
    <location>
        <begin position="20"/>
        <end position="40"/>
    </location>
</feature>
<dbReference type="EMBL" id="AZDJ01000003">
    <property type="protein sequence ID" value="KRK74033.1"/>
    <property type="molecule type" value="Genomic_DNA"/>
</dbReference>
<keyword evidence="3" id="KW-1185">Reference proteome</keyword>
<keyword evidence="1" id="KW-0472">Membrane</keyword>
<keyword evidence="1" id="KW-0812">Transmembrane</keyword>
<dbReference type="Proteomes" id="UP000051804">
    <property type="component" value="Unassembled WGS sequence"/>
</dbReference>
<proteinExistence type="predicted"/>
<evidence type="ECO:0000313" key="2">
    <source>
        <dbReference type="EMBL" id="KRK74033.1"/>
    </source>
</evidence>